<reference evidence="2 3" key="1">
    <citation type="journal article" date="2012" name="Science">
        <title>The Paleozoic origin of enzymatic lignin decomposition reconstructed from 31 fungal genomes.</title>
        <authorList>
            <person name="Floudas D."/>
            <person name="Binder M."/>
            <person name="Riley R."/>
            <person name="Barry K."/>
            <person name="Blanchette R.A."/>
            <person name="Henrissat B."/>
            <person name="Martinez A.T."/>
            <person name="Otillar R."/>
            <person name="Spatafora J.W."/>
            <person name="Yadav J.S."/>
            <person name="Aerts A."/>
            <person name="Benoit I."/>
            <person name="Boyd A."/>
            <person name="Carlson A."/>
            <person name="Copeland A."/>
            <person name="Coutinho P.M."/>
            <person name="de Vries R.P."/>
            <person name="Ferreira P."/>
            <person name="Findley K."/>
            <person name="Foster B."/>
            <person name="Gaskell J."/>
            <person name="Glotzer D."/>
            <person name="Gorecki P."/>
            <person name="Heitman J."/>
            <person name="Hesse C."/>
            <person name="Hori C."/>
            <person name="Igarashi K."/>
            <person name="Jurgens J.A."/>
            <person name="Kallen N."/>
            <person name="Kersten P."/>
            <person name="Kohler A."/>
            <person name="Kuees U."/>
            <person name="Kumar T.K.A."/>
            <person name="Kuo A."/>
            <person name="LaButti K."/>
            <person name="Larrondo L.F."/>
            <person name="Lindquist E."/>
            <person name="Ling A."/>
            <person name="Lombard V."/>
            <person name="Lucas S."/>
            <person name="Lundell T."/>
            <person name="Martin R."/>
            <person name="McLaughlin D.J."/>
            <person name="Morgenstern I."/>
            <person name="Morin E."/>
            <person name="Murat C."/>
            <person name="Nagy L.G."/>
            <person name="Nolan M."/>
            <person name="Ohm R.A."/>
            <person name="Patyshakuliyeva A."/>
            <person name="Rokas A."/>
            <person name="Ruiz-Duenas F.J."/>
            <person name="Sabat G."/>
            <person name="Salamov A."/>
            <person name="Samejima M."/>
            <person name="Schmutz J."/>
            <person name="Slot J.C."/>
            <person name="St John F."/>
            <person name="Stenlid J."/>
            <person name="Sun H."/>
            <person name="Sun S."/>
            <person name="Syed K."/>
            <person name="Tsang A."/>
            <person name="Wiebenga A."/>
            <person name="Young D."/>
            <person name="Pisabarro A."/>
            <person name="Eastwood D.C."/>
            <person name="Martin F."/>
            <person name="Cullen D."/>
            <person name="Grigoriev I.V."/>
            <person name="Hibbett D.S."/>
        </authorList>
    </citation>
    <scope>NUCLEOTIDE SEQUENCE [LARGE SCALE GENOMIC DNA]</scope>
    <source>
        <strain evidence="2 3">DJM-731 SS1</strain>
    </source>
</reference>
<dbReference type="GeneID" id="63685454"/>
<dbReference type="AlphaFoldDB" id="M5G1S6"/>
<gene>
    <name evidence="2" type="ORF">DACRYDRAFT_117482</name>
</gene>
<keyword evidence="3" id="KW-1185">Reference proteome</keyword>
<dbReference type="InterPro" id="IPR002347">
    <property type="entry name" value="SDR_fam"/>
</dbReference>
<dbReference type="Pfam" id="PF00106">
    <property type="entry name" value="adh_short"/>
    <property type="match status" value="1"/>
</dbReference>
<keyword evidence="1" id="KW-0560">Oxidoreductase</keyword>
<proteinExistence type="predicted"/>
<organism evidence="2 3">
    <name type="scientific">Dacryopinax primogenitus (strain DJM 731)</name>
    <name type="common">Brown rot fungus</name>
    <dbReference type="NCBI Taxonomy" id="1858805"/>
    <lineage>
        <taxon>Eukaryota</taxon>
        <taxon>Fungi</taxon>
        <taxon>Dikarya</taxon>
        <taxon>Basidiomycota</taxon>
        <taxon>Agaricomycotina</taxon>
        <taxon>Dacrymycetes</taxon>
        <taxon>Dacrymycetales</taxon>
        <taxon>Dacrymycetaceae</taxon>
        <taxon>Dacryopinax</taxon>
    </lineage>
</organism>
<dbReference type="EMBL" id="JH795868">
    <property type="protein sequence ID" value="EJT99841.1"/>
    <property type="molecule type" value="Genomic_DNA"/>
</dbReference>
<evidence type="ECO:0000313" key="3">
    <source>
        <dbReference type="Proteomes" id="UP000030653"/>
    </source>
</evidence>
<dbReference type="Proteomes" id="UP000030653">
    <property type="component" value="Unassembled WGS sequence"/>
</dbReference>
<evidence type="ECO:0000313" key="2">
    <source>
        <dbReference type="EMBL" id="EJT99841.1"/>
    </source>
</evidence>
<dbReference type="PANTHER" id="PTHR43157:SF31">
    <property type="entry name" value="PHOSPHATIDYLINOSITOL-GLYCAN BIOSYNTHESIS CLASS F PROTEIN"/>
    <property type="match status" value="1"/>
</dbReference>
<dbReference type="InterPro" id="IPR036291">
    <property type="entry name" value="NAD(P)-bd_dom_sf"/>
</dbReference>
<accession>M5G1S6</accession>
<dbReference type="OrthoDB" id="542013at2759"/>
<dbReference type="PANTHER" id="PTHR43157">
    <property type="entry name" value="PHOSPHATIDYLINOSITOL-GLYCAN BIOSYNTHESIS CLASS F PROTEIN-RELATED"/>
    <property type="match status" value="1"/>
</dbReference>
<dbReference type="RefSeq" id="XP_040626739.1">
    <property type="nucleotide sequence ID" value="XM_040770392.1"/>
</dbReference>
<dbReference type="GO" id="GO:0016491">
    <property type="term" value="F:oxidoreductase activity"/>
    <property type="evidence" value="ECO:0007669"/>
    <property type="project" value="UniProtKB-KW"/>
</dbReference>
<dbReference type="SUPFAM" id="SSF51735">
    <property type="entry name" value="NAD(P)-binding Rossmann-fold domains"/>
    <property type="match status" value="1"/>
</dbReference>
<dbReference type="Gene3D" id="3.40.50.720">
    <property type="entry name" value="NAD(P)-binding Rossmann-like Domain"/>
    <property type="match status" value="1"/>
</dbReference>
<dbReference type="HOGENOM" id="CLU_010194_44_4_1"/>
<dbReference type="PRINTS" id="PR00081">
    <property type="entry name" value="GDHRDH"/>
</dbReference>
<evidence type="ECO:0000256" key="1">
    <source>
        <dbReference type="ARBA" id="ARBA00023002"/>
    </source>
</evidence>
<dbReference type="STRING" id="1858805.M5G1S6"/>
<sequence>MAPLYPWTYLYYQLAPLPSSFTSPNCLSGKTVIVTGANTGLGLEAARHFARLGPAKLILACRDRQKGDQAAWDIADDTGCPNVQSWEVDLASFDSVRLFAERFEKEGGGRLHLLVANAGVSLPWYEKTEDGWERMLRVNYIGTAHLTLRLLPFLLAASPSSAQQNGILTDVSGPRLVTVTSEMHYWAYDRAALTVVRVMDTLNEERRCRQWGTMLLRYGATKMMNILFTQALSNRLSQLSRPTQLTATTVNPGFCHSQLTRHLPLSLPIALLKMLIARPTSIGARTLVHAALAPELEGVRGVYLSDCMVKEAGDFAVSKAGKRAAQHIWGETLDVLFEADPGLKVVLRVCGIEAE</sequence>
<dbReference type="OMA" id="YCTPAVM"/>
<protein>
    <submittedName>
        <fullName evidence="2">NADP-binding protein</fullName>
    </submittedName>
</protein>
<name>M5G1S6_DACPD</name>